<accession>A0A2K9Z4C5</accession>
<gene>
    <name evidence="1" type="ORF">CUJ84_Chr002740</name>
</gene>
<protein>
    <submittedName>
        <fullName evidence="1">Uncharacterized protein</fullName>
    </submittedName>
</protein>
<evidence type="ECO:0000313" key="2">
    <source>
        <dbReference type="Proteomes" id="UP000238523"/>
    </source>
</evidence>
<proteinExistence type="predicted"/>
<dbReference type="Proteomes" id="UP000238523">
    <property type="component" value="Chromosome"/>
</dbReference>
<sequence length="37" mass="4502">MSRSTRANLTLKTAVEFYKSDIFFEKWTWLFYHCLAP</sequence>
<name>A0A2K9Z4C5_RHILE</name>
<dbReference type="AlphaFoldDB" id="A0A2K9Z4C5"/>
<evidence type="ECO:0000313" key="1">
    <source>
        <dbReference type="EMBL" id="AUW43092.1"/>
    </source>
</evidence>
<dbReference type="EMBL" id="CP025012">
    <property type="protein sequence ID" value="AUW43092.1"/>
    <property type="molecule type" value="Genomic_DNA"/>
</dbReference>
<organism evidence="1 2">
    <name type="scientific">Rhizobium leguminosarum</name>
    <dbReference type="NCBI Taxonomy" id="384"/>
    <lineage>
        <taxon>Bacteria</taxon>
        <taxon>Pseudomonadati</taxon>
        <taxon>Pseudomonadota</taxon>
        <taxon>Alphaproteobacteria</taxon>
        <taxon>Hyphomicrobiales</taxon>
        <taxon>Rhizobiaceae</taxon>
        <taxon>Rhizobium/Agrobacterium group</taxon>
        <taxon>Rhizobium</taxon>
    </lineage>
</organism>
<reference evidence="1 2" key="1">
    <citation type="submission" date="2017-11" db="EMBL/GenBank/DDBJ databases">
        <title>Complete genome of Rhizobium leguminosarum Norway, an ineffective micro-symbiont.</title>
        <authorList>
            <person name="Hoffrichter A."/>
            <person name="Liang J."/>
            <person name="Brachmann A."/>
            <person name="Marin M."/>
        </authorList>
    </citation>
    <scope>NUCLEOTIDE SEQUENCE [LARGE SCALE GENOMIC DNA]</scope>
    <source>
        <strain evidence="1 2">Norway</strain>
    </source>
</reference>